<dbReference type="AlphaFoldDB" id="X1JNE0"/>
<feature type="non-terminal residue" evidence="1">
    <location>
        <position position="1"/>
    </location>
</feature>
<reference evidence="1" key="1">
    <citation type="journal article" date="2014" name="Front. Microbiol.">
        <title>High frequency of phylogenetically diverse reductive dehalogenase-homologous genes in deep subseafloor sedimentary metagenomes.</title>
        <authorList>
            <person name="Kawai M."/>
            <person name="Futagami T."/>
            <person name="Toyoda A."/>
            <person name="Takaki Y."/>
            <person name="Nishi S."/>
            <person name="Hori S."/>
            <person name="Arai W."/>
            <person name="Tsubouchi T."/>
            <person name="Morono Y."/>
            <person name="Uchiyama I."/>
            <person name="Ito T."/>
            <person name="Fujiyama A."/>
            <person name="Inagaki F."/>
            <person name="Takami H."/>
        </authorList>
    </citation>
    <scope>NUCLEOTIDE SEQUENCE</scope>
    <source>
        <strain evidence="1">Expedition CK06-06</strain>
    </source>
</reference>
<proteinExistence type="predicted"/>
<organism evidence="1">
    <name type="scientific">marine sediment metagenome</name>
    <dbReference type="NCBI Taxonomy" id="412755"/>
    <lineage>
        <taxon>unclassified sequences</taxon>
        <taxon>metagenomes</taxon>
        <taxon>ecological metagenomes</taxon>
    </lineage>
</organism>
<accession>X1JNE0</accession>
<protein>
    <submittedName>
        <fullName evidence="1">Uncharacterized protein</fullName>
    </submittedName>
</protein>
<sequence length="29" mass="3290">IIEEHSVDGKLERGTDISIKIDQTLTQYS</sequence>
<name>X1JNE0_9ZZZZ</name>
<evidence type="ECO:0000313" key="1">
    <source>
        <dbReference type="EMBL" id="GAH95577.1"/>
    </source>
</evidence>
<gene>
    <name evidence="1" type="ORF">S03H2_71915</name>
</gene>
<comment type="caution">
    <text evidence="1">The sequence shown here is derived from an EMBL/GenBank/DDBJ whole genome shotgun (WGS) entry which is preliminary data.</text>
</comment>
<dbReference type="EMBL" id="BARU01048350">
    <property type="protein sequence ID" value="GAH95577.1"/>
    <property type="molecule type" value="Genomic_DNA"/>
</dbReference>